<geneLocation type="plasmid" evidence="1 2">
    <name>unnamed1</name>
</geneLocation>
<dbReference type="Proteomes" id="UP001211005">
    <property type="component" value="Plasmid unnamed1"/>
</dbReference>
<dbReference type="PANTHER" id="PTHR23026">
    <property type="entry name" value="NADPH NITROREDUCTASE"/>
    <property type="match status" value="1"/>
</dbReference>
<keyword evidence="1" id="KW-0614">Plasmid</keyword>
<protein>
    <submittedName>
        <fullName evidence="1">Nitroreductase family protein</fullName>
    </submittedName>
</protein>
<dbReference type="InterPro" id="IPR050627">
    <property type="entry name" value="Nitroreductase/BluB"/>
</dbReference>
<dbReference type="NCBIfam" id="NF047509">
    <property type="entry name" value="Rv3131_FMN_oxido"/>
    <property type="match status" value="1"/>
</dbReference>
<accession>A0ABY7LVF3</accession>
<dbReference type="EMBL" id="CP114768">
    <property type="protein sequence ID" value="WBA43917.1"/>
    <property type="molecule type" value="Genomic_DNA"/>
</dbReference>
<evidence type="ECO:0000313" key="1">
    <source>
        <dbReference type="EMBL" id="WBA43917.1"/>
    </source>
</evidence>
<dbReference type="InterPro" id="IPR000415">
    <property type="entry name" value="Nitroreductase-like"/>
</dbReference>
<dbReference type="RefSeq" id="WP_269561953.1">
    <property type="nucleotide sequence ID" value="NZ_CP114768.1"/>
</dbReference>
<evidence type="ECO:0000313" key="2">
    <source>
        <dbReference type="Proteomes" id="UP001211005"/>
    </source>
</evidence>
<dbReference type="Gene3D" id="3.40.109.10">
    <property type="entry name" value="NADH Oxidase"/>
    <property type="match status" value="2"/>
</dbReference>
<proteinExistence type="predicted"/>
<organism evidence="1 2">
    <name type="scientific">Hymenobacter canadensis</name>
    <dbReference type="NCBI Taxonomy" id="2999067"/>
    <lineage>
        <taxon>Bacteria</taxon>
        <taxon>Pseudomonadati</taxon>
        <taxon>Bacteroidota</taxon>
        <taxon>Cytophagia</taxon>
        <taxon>Cytophagales</taxon>
        <taxon>Hymenobacteraceae</taxon>
        <taxon>Hymenobacter</taxon>
    </lineage>
</organism>
<dbReference type="SUPFAM" id="SSF55469">
    <property type="entry name" value="FMN-dependent nitroreductase-like"/>
    <property type="match status" value="2"/>
</dbReference>
<name>A0ABY7LVF3_9BACT</name>
<dbReference type="PANTHER" id="PTHR23026:SF123">
    <property type="entry name" value="NAD(P)H NITROREDUCTASE RV3131-RELATED"/>
    <property type="match status" value="1"/>
</dbReference>
<reference evidence="1 2" key="1">
    <citation type="submission" date="2022-12" db="EMBL/GenBank/DDBJ databases">
        <title>Hymenobacter canadensis sp. nov. isolated from lake water of the Cambridge Bay, Canada.</title>
        <authorList>
            <person name="Kim W.H."/>
            <person name="Lee Y.M."/>
        </authorList>
    </citation>
    <scope>NUCLEOTIDE SEQUENCE [LARGE SCALE GENOMIC DNA]</scope>
    <source>
        <strain evidence="1 2">PAMC 29467</strain>
        <plasmid evidence="1 2">unnamed1</plasmid>
    </source>
</reference>
<gene>
    <name evidence="1" type="ORF">O3303_20330</name>
</gene>
<sequence length="377" mass="41639">MNRRHFIGLAGGSVALAGTGAYLLSDRSSFSRADLRPTAAASGWAGLIKWQPDEQLILELAALAPSGHNTQPWAVRYVAPYRWVVCNDPTRWLPGVDPTQREKLLSIGAFLHNLEYAANSLGYRCQFTQLAQTNQDEAVVAVVCSKAAAVSAFDVQHIRDRRTVRSGLLTTALRQADQAALFPATAEGFHYIPNTAPEWHQLNEQTIEANRLQAARPVARQELADWIRFSNRDVAAHRDGLTTAGMEITGVSGWVVRNFYARARVLSAGFGQQTLDQVRAQVGQSAGWLLLTSRDTTVASLLDTGQRLQHLLLQIRRRGLAVHPMTQVLEEPATRRALRQTLGLPGEVQFLLRIGYLKAYPAPVSLRRPVAWFTHAA</sequence>
<keyword evidence="2" id="KW-1185">Reference proteome</keyword>